<evidence type="ECO:0000313" key="1">
    <source>
        <dbReference type="EMBL" id="CDW27930.1"/>
    </source>
</evidence>
<dbReference type="EMBL" id="HACA01010569">
    <property type="protein sequence ID" value="CDW27930.1"/>
    <property type="molecule type" value="Transcribed_RNA"/>
</dbReference>
<proteinExistence type="predicted"/>
<accession>A0A0K2TQ36</accession>
<feature type="non-terminal residue" evidence="1">
    <location>
        <position position="1"/>
    </location>
</feature>
<name>A0A0K2TQ36_LEPSM</name>
<reference evidence="1" key="1">
    <citation type="submission" date="2014-05" db="EMBL/GenBank/DDBJ databases">
        <authorList>
            <person name="Chronopoulou M."/>
        </authorList>
    </citation>
    <scope>NUCLEOTIDE SEQUENCE</scope>
    <source>
        <tissue evidence="1">Whole organism</tissue>
    </source>
</reference>
<dbReference type="AlphaFoldDB" id="A0A0K2TQ36"/>
<organism evidence="1">
    <name type="scientific">Lepeophtheirus salmonis</name>
    <name type="common">Salmon louse</name>
    <name type="synonym">Caligus salmonis</name>
    <dbReference type="NCBI Taxonomy" id="72036"/>
    <lineage>
        <taxon>Eukaryota</taxon>
        <taxon>Metazoa</taxon>
        <taxon>Ecdysozoa</taxon>
        <taxon>Arthropoda</taxon>
        <taxon>Crustacea</taxon>
        <taxon>Multicrustacea</taxon>
        <taxon>Hexanauplia</taxon>
        <taxon>Copepoda</taxon>
        <taxon>Siphonostomatoida</taxon>
        <taxon>Caligidae</taxon>
        <taxon>Lepeophtheirus</taxon>
    </lineage>
</organism>
<sequence length="62" mass="7242">FFQSGWHETMDCFLEKTGSDVILRTNYGIYKIISDSLLVNTNYLGSVNISHPFYNVYKLIFK</sequence>
<protein>
    <submittedName>
        <fullName evidence="1">Uncharacterized protein</fullName>
    </submittedName>
</protein>